<feature type="non-terminal residue" evidence="3">
    <location>
        <position position="1"/>
    </location>
</feature>
<gene>
    <name evidence="3" type="ORF">KIPB_016085</name>
</gene>
<proteinExistence type="predicted"/>
<keyword evidence="4" id="KW-1185">Reference proteome</keyword>
<protein>
    <recommendedName>
        <fullName evidence="5">Smr domain-containing protein</fullName>
    </recommendedName>
</protein>
<feature type="transmembrane region" description="Helical" evidence="2">
    <location>
        <begin position="12"/>
        <end position="39"/>
    </location>
</feature>
<accession>A0A391NVG8</accession>
<reference evidence="3 4" key="1">
    <citation type="journal article" date="2018" name="PLoS ONE">
        <title>The draft genome of Kipferlia bialata reveals reductive genome evolution in fornicate parasites.</title>
        <authorList>
            <person name="Tanifuji G."/>
            <person name="Takabayashi S."/>
            <person name="Kume K."/>
            <person name="Takagi M."/>
            <person name="Nakayama T."/>
            <person name="Kamikawa R."/>
            <person name="Inagaki Y."/>
            <person name="Hashimoto T."/>
        </authorList>
    </citation>
    <scope>NUCLEOTIDE SEQUENCE [LARGE SCALE GENOMIC DNA]</scope>
    <source>
        <strain evidence="3">NY0173</strain>
    </source>
</reference>
<dbReference type="Proteomes" id="UP000265618">
    <property type="component" value="Unassembled WGS sequence"/>
</dbReference>
<organism evidence="3 4">
    <name type="scientific">Kipferlia bialata</name>
    <dbReference type="NCBI Taxonomy" id="797122"/>
    <lineage>
        <taxon>Eukaryota</taxon>
        <taxon>Metamonada</taxon>
        <taxon>Carpediemonas-like organisms</taxon>
        <taxon>Kipferlia</taxon>
    </lineage>
</organism>
<evidence type="ECO:0008006" key="5">
    <source>
        <dbReference type="Google" id="ProtNLM"/>
    </source>
</evidence>
<dbReference type="InterPro" id="IPR036063">
    <property type="entry name" value="Smr_dom_sf"/>
</dbReference>
<dbReference type="Gene3D" id="3.30.1370.110">
    <property type="match status" value="1"/>
</dbReference>
<comment type="caution">
    <text evidence="3">The sequence shown here is derived from an EMBL/GenBank/DDBJ whole genome shotgun (WGS) entry which is preliminary data.</text>
</comment>
<keyword evidence="2" id="KW-0472">Membrane</keyword>
<keyword evidence="2" id="KW-1133">Transmembrane helix</keyword>
<dbReference type="AlphaFoldDB" id="A0A391NVG8"/>
<keyword evidence="2" id="KW-0812">Transmembrane</keyword>
<dbReference type="SUPFAM" id="SSF160443">
    <property type="entry name" value="SMR domain-like"/>
    <property type="match status" value="1"/>
</dbReference>
<keyword evidence="1" id="KW-0175">Coiled coil</keyword>
<evidence type="ECO:0000256" key="1">
    <source>
        <dbReference type="SAM" id="Coils"/>
    </source>
</evidence>
<dbReference type="EMBL" id="BDIP01009526">
    <property type="protein sequence ID" value="GCA65037.1"/>
    <property type="molecule type" value="Genomic_DNA"/>
</dbReference>
<sequence>TLDWISASLLLLLMFPAIFLVVGLLGVAAVGSAVAYGVVNSSDARRERRNADLARRELLREEREERERERQERERETRKMRDEWRREVQDTNRCADAIEARCRRAVRGEGRFVPDPIMRQSQYGFTLDLHGCTRDQCEKVVTQGLESLQPLSDRYKSGKAFNHTRKRLYIITGQGNHSEYVK</sequence>
<name>A0A391NVG8_9EUKA</name>
<feature type="coiled-coil region" evidence="1">
    <location>
        <begin position="44"/>
        <end position="83"/>
    </location>
</feature>
<evidence type="ECO:0000313" key="4">
    <source>
        <dbReference type="Proteomes" id="UP000265618"/>
    </source>
</evidence>
<evidence type="ECO:0000313" key="3">
    <source>
        <dbReference type="EMBL" id="GCA65037.1"/>
    </source>
</evidence>
<evidence type="ECO:0000256" key="2">
    <source>
        <dbReference type="SAM" id="Phobius"/>
    </source>
</evidence>